<dbReference type="HOGENOM" id="CLU_1366768_0_0_1"/>
<dbReference type="eggNOG" id="ENOG502SWCA">
    <property type="taxonomic scope" value="Eukaryota"/>
</dbReference>
<accession>M2LSN8</accession>
<dbReference type="OrthoDB" id="2951834at2759"/>
<dbReference type="InterPro" id="IPR038883">
    <property type="entry name" value="AN11006-like"/>
</dbReference>
<reference evidence="1 2" key="1">
    <citation type="journal article" date="2012" name="PLoS Pathog.">
        <title>Diverse lifestyles and strategies of plant pathogenesis encoded in the genomes of eighteen Dothideomycetes fungi.</title>
        <authorList>
            <person name="Ohm R.A."/>
            <person name="Feau N."/>
            <person name="Henrissat B."/>
            <person name="Schoch C.L."/>
            <person name="Horwitz B.A."/>
            <person name="Barry K.W."/>
            <person name="Condon B.J."/>
            <person name="Copeland A.C."/>
            <person name="Dhillon B."/>
            <person name="Glaser F."/>
            <person name="Hesse C.N."/>
            <person name="Kosti I."/>
            <person name="LaButti K."/>
            <person name="Lindquist E.A."/>
            <person name="Lucas S."/>
            <person name="Salamov A.A."/>
            <person name="Bradshaw R.E."/>
            <person name="Ciuffetti L."/>
            <person name="Hamelin R.C."/>
            <person name="Kema G.H.J."/>
            <person name="Lawrence C."/>
            <person name="Scott J.A."/>
            <person name="Spatafora J.W."/>
            <person name="Turgeon B.G."/>
            <person name="de Wit P.J.G.M."/>
            <person name="Zhong S."/>
            <person name="Goodwin S.B."/>
            <person name="Grigoriev I.V."/>
        </authorList>
    </citation>
    <scope>NUCLEOTIDE SEQUENCE [LARGE SCALE GENOMIC DNA]</scope>
    <source>
        <strain evidence="1 2">UAMH 10762</strain>
    </source>
</reference>
<proteinExistence type="predicted"/>
<evidence type="ECO:0000313" key="1">
    <source>
        <dbReference type="EMBL" id="EMC97487.1"/>
    </source>
</evidence>
<dbReference type="PANTHER" id="PTHR42085">
    <property type="entry name" value="F-BOX DOMAIN-CONTAINING PROTEIN"/>
    <property type="match status" value="1"/>
</dbReference>
<dbReference type="RefSeq" id="XP_007675140.1">
    <property type="nucleotide sequence ID" value="XM_007676950.1"/>
</dbReference>
<dbReference type="EMBL" id="KB445554">
    <property type="protein sequence ID" value="EMC97487.1"/>
    <property type="molecule type" value="Genomic_DNA"/>
</dbReference>
<evidence type="ECO:0000313" key="2">
    <source>
        <dbReference type="Proteomes" id="UP000011761"/>
    </source>
</evidence>
<dbReference type="AlphaFoldDB" id="M2LSN8"/>
<dbReference type="PANTHER" id="PTHR42085:SF1">
    <property type="entry name" value="F-BOX DOMAIN-CONTAINING PROTEIN"/>
    <property type="match status" value="1"/>
</dbReference>
<dbReference type="OMA" id="TRWNENS"/>
<gene>
    <name evidence="1" type="ORF">BAUCODRAFT_23771</name>
</gene>
<keyword evidence="2" id="KW-1185">Reference proteome</keyword>
<sequence length="185" mass="21220">MSGQRASLLALAGELRNPIYRYVLVSNSKVQVTDEWPPQASLLKVSRTIRKEAMSIFLGENTFALDTPPYSSDGLLRWTNWARRMHSKYQVRITGVGSCDTDPGPDSWHNLLVWLKRFHERSVTHILHEPSKRLEQRADQMLVGCMFAMVKRMRDKPWAIVKALLEEQHHVLAAINAEWEAEAKG</sequence>
<dbReference type="Proteomes" id="UP000011761">
    <property type="component" value="Unassembled WGS sequence"/>
</dbReference>
<dbReference type="GeneID" id="19110076"/>
<organism evidence="1 2">
    <name type="scientific">Baudoinia panamericana (strain UAMH 10762)</name>
    <name type="common">Angels' share fungus</name>
    <name type="synonym">Baudoinia compniacensis (strain UAMH 10762)</name>
    <dbReference type="NCBI Taxonomy" id="717646"/>
    <lineage>
        <taxon>Eukaryota</taxon>
        <taxon>Fungi</taxon>
        <taxon>Dikarya</taxon>
        <taxon>Ascomycota</taxon>
        <taxon>Pezizomycotina</taxon>
        <taxon>Dothideomycetes</taxon>
        <taxon>Dothideomycetidae</taxon>
        <taxon>Mycosphaerellales</taxon>
        <taxon>Teratosphaeriaceae</taxon>
        <taxon>Baudoinia</taxon>
    </lineage>
</organism>
<protein>
    <submittedName>
        <fullName evidence="1">Uncharacterized protein</fullName>
    </submittedName>
</protein>
<name>M2LSN8_BAUPA</name>
<dbReference type="KEGG" id="bcom:BAUCODRAFT_23771"/>